<reference evidence="5 6" key="1">
    <citation type="submission" date="2018-06" db="EMBL/GenBank/DDBJ databases">
        <title>Comparative genomics reveals the genomic features of Rhizophagus irregularis, R. cerebriforme, R. diaphanum and Gigaspora rosea, and their symbiotic lifestyle signature.</title>
        <authorList>
            <person name="Morin E."/>
            <person name="San Clemente H."/>
            <person name="Chen E.C.H."/>
            <person name="De La Providencia I."/>
            <person name="Hainaut M."/>
            <person name="Kuo A."/>
            <person name="Kohler A."/>
            <person name="Murat C."/>
            <person name="Tang N."/>
            <person name="Roy S."/>
            <person name="Loubradou J."/>
            <person name="Henrissat B."/>
            <person name="Grigoriev I.V."/>
            <person name="Corradi N."/>
            <person name="Roux C."/>
            <person name="Martin F.M."/>
        </authorList>
    </citation>
    <scope>NUCLEOTIDE SEQUENCE [LARGE SCALE GENOMIC DNA]</scope>
    <source>
        <strain evidence="5 6">DAOM 227022</strain>
    </source>
</reference>
<sequence>MSKKFLFYFILWILLQALVEVNCQMTPFKPPVLYKHTATLIDNKLYILGEGVLNGKSFEKEFFYLDVSVPFNTQNLLWQDLSNINVIPTHNSATSVRGGANNDTLILYGGITNDQTMTLVYTFDPQSNSWSIPKIMGVNNIRKSRLTGVIHDGKMYLWSGTNNPDNYEYMNDMLILDTINLSWGKGSLVNAPTPRDYYGATLLPNSNIIYIGGNNDKTFSGNAETLNIVSGNALTLSEVYIYDTINDNWSTKITSGTIPSNRAGFSTVLGLDGQRIIIFGGFFINPGYLDTTLYELDIINFVWTVPEVTGKIPNPRVWHKANVIGKYMVISFGIGYDNSIASDILLLDISNNKEYVWTTTFDPSIPNNNVTISLLPPPSSSHSPLPSSSTISNTTPAIAGAIVGSLFGGILFSFGVFFLYKWNKNKRKQGNQENQAGYVIPIHGNENFNNYDQEGTLTSTKRNVHNSGQGTMLTMLRNIVVNKTSRNEAMTTPVPVIDRNYRQEMPSDENTTNHEQIIPVPEDNRNYNHGQEITTSFIDDKLQIFKDEILQAVKQEINQNVKNQ</sequence>
<dbReference type="EMBL" id="QKYT01000290">
    <property type="protein sequence ID" value="RIA87846.1"/>
    <property type="molecule type" value="Genomic_DNA"/>
</dbReference>
<feature type="chain" id="PRO_5017340739" description="Galactose oxidase" evidence="4">
    <location>
        <begin position="24"/>
        <end position="564"/>
    </location>
</feature>
<dbReference type="OrthoDB" id="10250130at2759"/>
<protein>
    <recommendedName>
        <fullName evidence="7">Galactose oxidase</fullName>
    </recommendedName>
</protein>
<dbReference type="PANTHER" id="PTHR46093">
    <property type="entry name" value="ACYL-COA-BINDING DOMAIN-CONTAINING PROTEIN 5"/>
    <property type="match status" value="1"/>
</dbReference>
<keyword evidence="3" id="KW-0472">Membrane</keyword>
<evidence type="ECO:0000256" key="3">
    <source>
        <dbReference type="SAM" id="Phobius"/>
    </source>
</evidence>
<dbReference type="InterPro" id="IPR015915">
    <property type="entry name" value="Kelch-typ_b-propeller"/>
</dbReference>
<keyword evidence="4" id="KW-0732">Signal</keyword>
<evidence type="ECO:0000313" key="6">
    <source>
        <dbReference type="Proteomes" id="UP000265703"/>
    </source>
</evidence>
<evidence type="ECO:0008006" key="7">
    <source>
        <dbReference type="Google" id="ProtNLM"/>
    </source>
</evidence>
<organism evidence="5 6">
    <name type="scientific">Glomus cerebriforme</name>
    <dbReference type="NCBI Taxonomy" id="658196"/>
    <lineage>
        <taxon>Eukaryota</taxon>
        <taxon>Fungi</taxon>
        <taxon>Fungi incertae sedis</taxon>
        <taxon>Mucoromycota</taxon>
        <taxon>Glomeromycotina</taxon>
        <taxon>Glomeromycetes</taxon>
        <taxon>Glomerales</taxon>
        <taxon>Glomeraceae</taxon>
        <taxon>Glomus</taxon>
    </lineage>
</organism>
<evidence type="ECO:0000256" key="1">
    <source>
        <dbReference type="ARBA" id="ARBA00022441"/>
    </source>
</evidence>
<dbReference type="SUPFAM" id="SSF117281">
    <property type="entry name" value="Kelch motif"/>
    <property type="match status" value="1"/>
</dbReference>
<evidence type="ECO:0000313" key="5">
    <source>
        <dbReference type="EMBL" id="RIA87846.1"/>
    </source>
</evidence>
<feature type="transmembrane region" description="Helical" evidence="3">
    <location>
        <begin position="397"/>
        <end position="420"/>
    </location>
</feature>
<keyword evidence="3" id="KW-1133">Transmembrane helix</keyword>
<dbReference type="Gene3D" id="2.120.10.80">
    <property type="entry name" value="Kelch-type beta propeller"/>
    <property type="match status" value="2"/>
</dbReference>
<feature type="signal peptide" evidence="4">
    <location>
        <begin position="1"/>
        <end position="23"/>
    </location>
</feature>
<dbReference type="SUPFAM" id="SSF50965">
    <property type="entry name" value="Galactose oxidase, central domain"/>
    <property type="match status" value="1"/>
</dbReference>
<accession>A0A397STC5</accession>
<dbReference type="Pfam" id="PF24681">
    <property type="entry name" value="Kelch_KLHDC2_KLHL20_DRC7"/>
    <property type="match status" value="2"/>
</dbReference>
<keyword evidence="6" id="KW-1185">Reference proteome</keyword>
<comment type="caution">
    <text evidence="5">The sequence shown here is derived from an EMBL/GenBank/DDBJ whole genome shotgun (WGS) entry which is preliminary data.</text>
</comment>
<evidence type="ECO:0000256" key="2">
    <source>
        <dbReference type="ARBA" id="ARBA00022737"/>
    </source>
</evidence>
<dbReference type="AlphaFoldDB" id="A0A397STC5"/>
<gene>
    <name evidence="5" type="ORF">C1645_739820</name>
</gene>
<proteinExistence type="predicted"/>
<dbReference type="Proteomes" id="UP000265703">
    <property type="component" value="Unassembled WGS sequence"/>
</dbReference>
<dbReference type="PANTHER" id="PTHR46093:SF18">
    <property type="entry name" value="FIBRONECTIN TYPE-III DOMAIN-CONTAINING PROTEIN"/>
    <property type="match status" value="1"/>
</dbReference>
<dbReference type="InterPro" id="IPR011043">
    <property type="entry name" value="Gal_Oxase/kelch_b-propeller"/>
</dbReference>
<keyword evidence="3" id="KW-0812">Transmembrane</keyword>
<evidence type="ECO:0000256" key="4">
    <source>
        <dbReference type="SAM" id="SignalP"/>
    </source>
</evidence>
<keyword evidence="2" id="KW-0677">Repeat</keyword>
<keyword evidence="1" id="KW-0880">Kelch repeat</keyword>
<name>A0A397STC5_9GLOM</name>